<dbReference type="GO" id="GO:0071555">
    <property type="term" value="P:cell wall organization"/>
    <property type="evidence" value="ECO:0007669"/>
    <property type="project" value="UniProtKB-UniRule"/>
</dbReference>
<reference evidence="11" key="1">
    <citation type="submission" date="2016-11" db="EMBL/GenBank/DDBJ databases">
        <authorList>
            <person name="Varghese N."/>
            <person name="Submissions S."/>
        </authorList>
    </citation>
    <scope>NUCLEOTIDE SEQUENCE [LARGE SCALE GENOMIC DNA]</scope>
    <source>
        <strain evidence="11">DSM 15292</strain>
    </source>
</reference>
<dbReference type="PANTHER" id="PTHR41533">
    <property type="entry name" value="L,D-TRANSPEPTIDASE HI_1667-RELATED"/>
    <property type="match status" value="1"/>
</dbReference>
<dbReference type="RefSeq" id="WP_074223318.1">
    <property type="nucleotide sequence ID" value="NZ_FSRC01000001.1"/>
</dbReference>
<keyword evidence="8" id="KW-0812">Transmembrane</keyword>
<feature type="domain" description="L,D-TPase catalytic" evidence="9">
    <location>
        <begin position="323"/>
        <end position="499"/>
    </location>
</feature>
<dbReference type="Pfam" id="PF03734">
    <property type="entry name" value="YkuD"/>
    <property type="match status" value="1"/>
</dbReference>
<dbReference type="GO" id="GO:0004180">
    <property type="term" value="F:carboxypeptidase activity"/>
    <property type="evidence" value="ECO:0007669"/>
    <property type="project" value="UniProtKB-ARBA"/>
</dbReference>
<dbReference type="PROSITE" id="PS52029">
    <property type="entry name" value="LD_TPASE"/>
    <property type="match status" value="1"/>
</dbReference>
<evidence type="ECO:0000313" key="10">
    <source>
        <dbReference type="EMBL" id="SIN67628.1"/>
    </source>
</evidence>
<dbReference type="Gene3D" id="2.40.440.10">
    <property type="entry name" value="L,D-transpeptidase catalytic domain-like"/>
    <property type="match status" value="1"/>
</dbReference>
<accession>A0A1N6DA20</accession>
<dbReference type="PANTHER" id="PTHR41533:SF2">
    <property type="entry name" value="BLR7131 PROTEIN"/>
    <property type="match status" value="1"/>
</dbReference>
<name>A0A1N6DA20_9BACT</name>
<keyword evidence="4 7" id="KW-0133">Cell shape</keyword>
<feature type="active site" description="Nucleophile" evidence="7">
    <location>
        <position position="474"/>
    </location>
</feature>
<evidence type="ECO:0000256" key="6">
    <source>
        <dbReference type="ARBA" id="ARBA00023316"/>
    </source>
</evidence>
<dbReference type="Gene3D" id="1.10.101.10">
    <property type="entry name" value="PGBD-like superfamily/PGBD"/>
    <property type="match status" value="1"/>
</dbReference>
<comment type="pathway">
    <text evidence="1 7">Cell wall biogenesis; peptidoglycan biosynthesis.</text>
</comment>
<dbReference type="SUPFAM" id="SSF47090">
    <property type="entry name" value="PGBD-like"/>
    <property type="match status" value="1"/>
</dbReference>
<gene>
    <name evidence="10" type="ORF">SAMN05444394_0576</name>
</gene>
<evidence type="ECO:0000256" key="3">
    <source>
        <dbReference type="ARBA" id="ARBA00022679"/>
    </source>
</evidence>
<evidence type="ECO:0000256" key="2">
    <source>
        <dbReference type="ARBA" id="ARBA00005992"/>
    </source>
</evidence>
<keyword evidence="8" id="KW-0472">Membrane</keyword>
<evidence type="ECO:0000256" key="1">
    <source>
        <dbReference type="ARBA" id="ARBA00004752"/>
    </source>
</evidence>
<dbReference type="InterPro" id="IPR005490">
    <property type="entry name" value="LD_TPept_cat_dom"/>
</dbReference>
<evidence type="ECO:0000259" key="9">
    <source>
        <dbReference type="PROSITE" id="PS52029"/>
    </source>
</evidence>
<dbReference type="GO" id="GO:0009252">
    <property type="term" value="P:peptidoglycan biosynthetic process"/>
    <property type="evidence" value="ECO:0007669"/>
    <property type="project" value="UniProtKB-UniPathway"/>
</dbReference>
<keyword evidence="6 7" id="KW-0961">Cell wall biogenesis/degradation</keyword>
<dbReference type="UniPathway" id="UPA00219"/>
<organism evidence="10 11">
    <name type="scientific">Algoriphagus halophilus</name>
    <dbReference type="NCBI Taxonomy" id="226505"/>
    <lineage>
        <taxon>Bacteria</taxon>
        <taxon>Pseudomonadati</taxon>
        <taxon>Bacteroidota</taxon>
        <taxon>Cytophagia</taxon>
        <taxon>Cytophagales</taxon>
        <taxon>Cyclobacteriaceae</taxon>
        <taxon>Algoriphagus</taxon>
    </lineage>
</organism>
<dbReference type="InterPro" id="IPR045380">
    <property type="entry name" value="LD_TPept_scaffold_dom"/>
</dbReference>
<proteinExistence type="inferred from homology"/>
<evidence type="ECO:0000256" key="7">
    <source>
        <dbReference type="PROSITE-ProRule" id="PRU01373"/>
    </source>
</evidence>
<evidence type="ECO:0000256" key="8">
    <source>
        <dbReference type="SAM" id="Phobius"/>
    </source>
</evidence>
<dbReference type="Pfam" id="PF20142">
    <property type="entry name" value="Scaffold"/>
    <property type="match status" value="1"/>
</dbReference>
<feature type="transmembrane region" description="Helical" evidence="8">
    <location>
        <begin position="6"/>
        <end position="23"/>
    </location>
</feature>
<keyword evidence="5 7" id="KW-0573">Peptidoglycan synthesis</keyword>
<comment type="similarity">
    <text evidence="2">Belongs to the YkuD family.</text>
</comment>
<dbReference type="Proteomes" id="UP000185221">
    <property type="component" value="Unassembled WGS sequence"/>
</dbReference>
<keyword evidence="3" id="KW-0808">Transferase</keyword>
<sequence length="562" mass="64812">MKNKPLIIILVLFLIAVTIFIVGRMRRSDLTEEIEMRLSSYDEKQTVQIAGEPLLTSEEIKAFYAERDFEEIWSENGKINSLAENFLEEIDHVKYDGLNPEDYNQILIQEFFEEIEGKRKILKPKSTPELVDLEFLMTDAFLRLSKDLEVGKVAPNARGSYWKLAAKESKINSRDLLEEVADGLDLHKALASLYPEIEMYAKGREVIQSLYEKSEDDTLSWKPVSFEHSLKVGDTHASVPGLRDRLKFWGYLGAYEVKDPLLFDSTMWKGLKSYQLENGMNPDGAIGELTADFLNDSPEKLIEIASVNLERMRWIPEIKWEEELVLVNIANYQLDYMNDGDTTLSAKVIVGKEYNESPVFTAPMSYIVFSPYWNIPPSITHDEIIPSVRKNGDYLREKNMEVVSNSGEVLNPKQVNWTGKEGADFPYRIRQKPGGSNSLGLVKFMFPNDYNIYIHDTPARSLFARESRALSHGCIRIQYPDLFAEALLKDKKWTKGRIQEAMHQEQEEVVKLDREIPVLLLYLTFWTDESGNAHFRPDIYHRDTELIKKLKAPLKTESKRRS</sequence>
<keyword evidence="11" id="KW-1185">Reference proteome</keyword>
<dbReference type="InterPro" id="IPR036366">
    <property type="entry name" value="PGBDSf"/>
</dbReference>
<dbReference type="OrthoDB" id="9778545at2"/>
<dbReference type="InterPro" id="IPR052905">
    <property type="entry name" value="LD-transpeptidase_YkuD-like"/>
</dbReference>
<dbReference type="InterPro" id="IPR038063">
    <property type="entry name" value="Transpep_catalytic_dom"/>
</dbReference>
<dbReference type="GO" id="GO:0016740">
    <property type="term" value="F:transferase activity"/>
    <property type="evidence" value="ECO:0007669"/>
    <property type="project" value="UniProtKB-KW"/>
</dbReference>
<dbReference type="EMBL" id="FSRC01000001">
    <property type="protein sequence ID" value="SIN67628.1"/>
    <property type="molecule type" value="Genomic_DNA"/>
</dbReference>
<protein>
    <submittedName>
        <fullName evidence="10">Murein L,D-transpeptidase YcbB/YkuD</fullName>
    </submittedName>
</protein>
<dbReference type="SUPFAM" id="SSF141523">
    <property type="entry name" value="L,D-transpeptidase catalytic domain-like"/>
    <property type="match status" value="1"/>
</dbReference>
<dbReference type="InterPro" id="IPR036365">
    <property type="entry name" value="PGBD-like_sf"/>
</dbReference>
<evidence type="ECO:0000313" key="11">
    <source>
        <dbReference type="Proteomes" id="UP000185221"/>
    </source>
</evidence>
<keyword evidence="8" id="KW-1133">Transmembrane helix</keyword>
<dbReference type="GO" id="GO:0008360">
    <property type="term" value="P:regulation of cell shape"/>
    <property type="evidence" value="ECO:0007669"/>
    <property type="project" value="UniProtKB-UniRule"/>
</dbReference>
<evidence type="ECO:0000256" key="5">
    <source>
        <dbReference type="ARBA" id="ARBA00022984"/>
    </source>
</evidence>
<feature type="active site" description="Proton donor/acceptor" evidence="7">
    <location>
        <position position="455"/>
    </location>
</feature>
<evidence type="ECO:0000256" key="4">
    <source>
        <dbReference type="ARBA" id="ARBA00022960"/>
    </source>
</evidence>
<dbReference type="STRING" id="226505.SAMN05444394_0576"/>
<dbReference type="AlphaFoldDB" id="A0A1N6DA20"/>
<dbReference type="CDD" id="cd16913">
    <property type="entry name" value="YkuD_like"/>
    <property type="match status" value="1"/>
</dbReference>